<keyword evidence="2" id="KW-1185">Reference proteome</keyword>
<proteinExistence type="predicted"/>
<accession>A0ACB5T7E1</accession>
<reference evidence="1" key="1">
    <citation type="submission" date="2023-04" db="EMBL/GenBank/DDBJ databases">
        <title>Ambrosiozyma monospora NBRC 10751.</title>
        <authorList>
            <person name="Ichikawa N."/>
            <person name="Sato H."/>
            <person name="Tonouchi N."/>
        </authorList>
    </citation>
    <scope>NUCLEOTIDE SEQUENCE</scope>
    <source>
        <strain evidence="1">NBRC 10751</strain>
    </source>
</reference>
<evidence type="ECO:0000313" key="1">
    <source>
        <dbReference type="EMBL" id="GME83141.1"/>
    </source>
</evidence>
<sequence>MRYILQLSQVDLQDAVVFLCGIDNEDNLPHLVFISQSFIEPLNHFCLGKDAASVEKRLNKKWKADMSLKDASSLLADSVGGKRKRSVEVWKCPVF</sequence>
<name>A0ACB5T7E1_AMBMO</name>
<comment type="caution">
    <text evidence="1">The sequence shown here is derived from an EMBL/GenBank/DDBJ whole genome shotgun (WGS) entry which is preliminary data.</text>
</comment>
<protein>
    <submittedName>
        <fullName evidence="1">Unnamed protein product</fullName>
    </submittedName>
</protein>
<dbReference type="Proteomes" id="UP001165064">
    <property type="component" value="Unassembled WGS sequence"/>
</dbReference>
<gene>
    <name evidence="1" type="ORF">Amon02_000597800</name>
</gene>
<dbReference type="EMBL" id="BSXS01004533">
    <property type="protein sequence ID" value="GME83141.1"/>
    <property type="molecule type" value="Genomic_DNA"/>
</dbReference>
<evidence type="ECO:0000313" key="2">
    <source>
        <dbReference type="Proteomes" id="UP001165064"/>
    </source>
</evidence>
<organism evidence="1 2">
    <name type="scientific">Ambrosiozyma monospora</name>
    <name type="common">Yeast</name>
    <name type="synonym">Endomycopsis monosporus</name>
    <dbReference type="NCBI Taxonomy" id="43982"/>
    <lineage>
        <taxon>Eukaryota</taxon>
        <taxon>Fungi</taxon>
        <taxon>Dikarya</taxon>
        <taxon>Ascomycota</taxon>
        <taxon>Saccharomycotina</taxon>
        <taxon>Pichiomycetes</taxon>
        <taxon>Pichiales</taxon>
        <taxon>Pichiaceae</taxon>
        <taxon>Ambrosiozyma</taxon>
    </lineage>
</organism>